<reference evidence="1 2" key="1">
    <citation type="submission" date="2017-09" db="EMBL/GenBank/DDBJ databases">
        <authorList>
            <person name="Ehlers B."/>
            <person name="Leendertz F.H."/>
        </authorList>
    </citation>
    <scope>NUCLEOTIDE SEQUENCE [LARGE SCALE GENOMIC DNA]</scope>
    <source>
        <strain evidence="1 2">USBA 140</strain>
    </source>
</reference>
<dbReference type="OrthoDB" id="8421028at2"/>
<evidence type="ECO:0000313" key="1">
    <source>
        <dbReference type="EMBL" id="SOD94273.1"/>
    </source>
</evidence>
<evidence type="ECO:0008006" key="3">
    <source>
        <dbReference type="Google" id="ProtNLM"/>
    </source>
</evidence>
<gene>
    <name evidence="1" type="ORF">SAMN05421508_103441</name>
</gene>
<evidence type="ECO:0000313" key="2">
    <source>
        <dbReference type="Proteomes" id="UP000219621"/>
    </source>
</evidence>
<proteinExistence type="predicted"/>
<sequence length="366" mass="41790">MSIRIYDYYHLFPDEDGSLKKRLQSQSEKDRQGAEFELLLHEMFRRAGCQLTPHPKISGSSETPDFLVDTPDGKSFFLEATVVTGTSDHFEKSEARKRPLLEKLYRLRREGIYLEFGIYGTPEQPVATRAIIRRVQDWLACLSVEAVRRRRRYLTNHAERYPRYRLPRLGEREPEWKEPDPPSSPAEKTSLYIILGEECHLIVVAWPEDEVPAGIPLQVLCQPFFGEPGIKAKLAKKARKYGPVDKPLLVAVNVMRHFGSSLSDVGARFSEEILGYRDTNFDEDGNLVDGAYINGVLSPTANRKVSGVLVFTKFDVKHLQDSYARWIINPWARIPLTNLPVELPPYDPESYQIDATPNGPHLLGLR</sequence>
<accession>A0A286GFH3</accession>
<name>A0A286GFH3_9PROT</name>
<keyword evidence="2" id="KW-1185">Reference proteome</keyword>
<organism evidence="1 2">
    <name type="scientific">Caenispirillum bisanense</name>
    <dbReference type="NCBI Taxonomy" id="414052"/>
    <lineage>
        <taxon>Bacteria</taxon>
        <taxon>Pseudomonadati</taxon>
        <taxon>Pseudomonadota</taxon>
        <taxon>Alphaproteobacteria</taxon>
        <taxon>Rhodospirillales</taxon>
        <taxon>Novispirillaceae</taxon>
        <taxon>Caenispirillum</taxon>
    </lineage>
</organism>
<dbReference type="Proteomes" id="UP000219621">
    <property type="component" value="Unassembled WGS sequence"/>
</dbReference>
<dbReference type="EMBL" id="OCNJ01000003">
    <property type="protein sequence ID" value="SOD94273.1"/>
    <property type="molecule type" value="Genomic_DNA"/>
</dbReference>
<dbReference type="AlphaFoldDB" id="A0A286GFH3"/>
<protein>
    <recommendedName>
        <fullName evidence="3">Restriction endonuclease</fullName>
    </recommendedName>
</protein>
<dbReference type="RefSeq" id="WP_141415098.1">
    <property type="nucleotide sequence ID" value="NZ_OCNJ01000003.1"/>
</dbReference>